<name>A0ABT3DUY7_9XANT</name>
<feature type="signal peptide" evidence="5">
    <location>
        <begin position="1"/>
        <end position="18"/>
    </location>
</feature>
<dbReference type="InterPro" id="IPR003644">
    <property type="entry name" value="Calx_beta"/>
</dbReference>
<evidence type="ECO:0000256" key="5">
    <source>
        <dbReference type="SAM" id="SignalP"/>
    </source>
</evidence>
<evidence type="ECO:0000313" key="7">
    <source>
        <dbReference type="EMBL" id="MCW0399315.1"/>
    </source>
</evidence>
<evidence type="ECO:0000256" key="3">
    <source>
        <dbReference type="ARBA" id="ARBA00022837"/>
    </source>
</evidence>
<feature type="region of interest" description="Disordered" evidence="4">
    <location>
        <begin position="1744"/>
        <end position="1766"/>
    </location>
</feature>
<dbReference type="RefSeq" id="WP_267122724.1">
    <property type="nucleotide sequence ID" value="NZ_JANFWR010000010.1"/>
</dbReference>
<feature type="region of interest" description="Disordered" evidence="4">
    <location>
        <begin position="328"/>
        <end position="349"/>
    </location>
</feature>
<feature type="compositionally biased region" description="Polar residues" evidence="4">
    <location>
        <begin position="1746"/>
        <end position="1757"/>
    </location>
</feature>
<dbReference type="Gene3D" id="2.60.40.2030">
    <property type="match status" value="1"/>
</dbReference>
<keyword evidence="2" id="KW-0677">Repeat</keyword>
<dbReference type="EMBL" id="JANFWR010000010">
    <property type="protein sequence ID" value="MCW0399315.1"/>
    <property type="molecule type" value="Genomic_DNA"/>
</dbReference>
<dbReference type="Proteomes" id="UP001320843">
    <property type="component" value="Unassembled WGS sequence"/>
</dbReference>
<protein>
    <recommendedName>
        <fullName evidence="6">Calx-beta domain-containing protein</fullName>
    </recommendedName>
</protein>
<feature type="compositionally biased region" description="Polar residues" evidence="4">
    <location>
        <begin position="328"/>
        <end position="343"/>
    </location>
</feature>
<evidence type="ECO:0000256" key="4">
    <source>
        <dbReference type="SAM" id="MobiDB-lite"/>
    </source>
</evidence>
<evidence type="ECO:0000259" key="6">
    <source>
        <dbReference type="SMART" id="SM00237"/>
    </source>
</evidence>
<keyword evidence="1 5" id="KW-0732">Signal</keyword>
<feature type="domain" description="Calx-beta" evidence="6">
    <location>
        <begin position="1754"/>
        <end position="1849"/>
    </location>
</feature>
<evidence type="ECO:0000256" key="2">
    <source>
        <dbReference type="ARBA" id="ARBA00022737"/>
    </source>
</evidence>
<keyword evidence="3" id="KW-0106">Calcium</keyword>
<dbReference type="Pfam" id="PF03160">
    <property type="entry name" value="Calx-beta"/>
    <property type="match status" value="1"/>
</dbReference>
<gene>
    <name evidence="7" type="ORF">NB700_001871</name>
</gene>
<dbReference type="SUPFAM" id="SSF141072">
    <property type="entry name" value="CalX-like"/>
    <property type="match status" value="1"/>
</dbReference>
<dbReference type="InterPro" id="IPR038081">
    <property type="entry name" value="CalX-like_sf"/>
</dbReference>
<dbReference type="InterPro" id="IPR014121">
    <property type="entry name" value="TraN_Ftype"/>
</dbReference>
<proteinExistence type="predicted"/>
<dbReference type="SMART" id="SM00237">
    <property type="entry name" value="Calx_beta"/>
    <property type="match status" value="1"/>
</dbReference>
<feature type="chain" id="PRO_5046664398" description="Calx-beta domain-containing protein" evidence="5">
    <location>
        <begin position="19"/>
        <end position="1876"/>
    </location>
</feature>
<evidence type="ECO:0000256" key="1">
    <source>
        <dbReference type="ARBA" id="ARBA00022729"/>
    </source>
</evidence>
<sequence length="1876" mass="198981">MKSIIIVFLYAVAASAFAQTVNDASATAEGLKATADFKEGGRHGNGTVVLNGQEFNADDLVPAGDNQAYLDRLKSIDGRKNLNGLRDAYDELKPQIDKDPSSWAEATRTGTVTPKEMTKIEDDTKNDGAFWQSQIDAIHSNQGAAGELLQECTTKTVVTPGSKEHSYTEEKFCDLVNIPEDKQVSGVCQRQAEYTETPTNDRKEKTSQLFVTEEGNGTVCKRETKAENYRDTMAGTITSTIDITEETGGLSCRREIVPEATFQDVTGTKEATLPVDHQVPGTVCNVELWPTATDRPNNGTRTLALNVNNEVGGQVCTRTRVAIAGSSNSHRTIDSGPSSYQENGGSGSWLLPEPATATIRNMVATMKGGACNGQTYTGFTSVGWDSTYGKWRTNTATPPMCFDDIFSGSPGIWSLGYDVGAPSLSFALSESGNCNDGGTANCPAIWQCTNNAPTNLNGVAVSAGDVASLGALYPGAGSACVSAQKVRSCGGTANTSNEISFAADVSAAASTFSDFFWNVTNPQSGVTVTLTQTPTRANGWVARYNVARTDFGSTPASPQIFVSWKTATPNSNLGANQVGDCSGAAASPNCPTKWTCSATAPITINGILVSASDAATKAPLFPGAPSNCAKAQLDKVCSGTASLSSVVSIADKIPSGVTAIRDFKVTVKNPQAGVSVVLTSAPTFENAWNASFRVDRSSFSTDPANPQIIMTWGATVTVITSKVVDTGNCKDPGSTACPTRWTCDKTAPATVNDILVTAEMAKQYAPLFPGASNICAAGNLSRVCDSSSAMVSSIYIGNLLSKDSTEITNFVWKVNNPQSGILVELVDPPSLTNGWIARFRATRDYKVATNPQKPSLTLSWSYLSELKVRTSIITTGDCGDIYGGMASTGGTAAAATVGTGYAFATGIRSGPKEWSQEERVDVGLVQRAAQNVLDGLIPTADASPMLVAMAALAPSTCPVAWVCTKSAPGIANGIDVSVADLQQRGELYPSENFTCLDAEYRRTCSGAGANTTVVSIADQVPAGADKITNFGWHVIDPGKGVSIALIQTPAKDNGWKAIFQTTRTDWNVKAEQPTVGLAWDQLGTPNWDVNTSDQGDCSKEGDEFCQAEWFCVEKYPADPPVPEEVTSRSQTYKGADEIGVAINYNFSVASQMPAGTNAIYDFRIGSLTGTADVSVIVEPSKANGWVGTAAVTTKGYEYEYVAGKPLSRYSQATLSFTWKLGERPAYVAPPYRSQSPGPLFPGDDGSCKRAEKRYTCEKIWEGELCFTDVDGQKTCLDQPKTDGPPNDCGTLEQDKTCTEVREQCTEDGMSSDGHCYVSTKVFECKVTVVGDDATIDEETTCTGGGVTPCMDGNCVPQEKNTTSASTAAAHVTTMQTMLIDHDPAPSTSGKVSMNRVPSNEERRTQGMLLGALQKVIDGVVPSASAEDDPFGVPLPYPVPKEDPPGNPADALGPGVAEDMLSKMKFFVGTRESCKKMLGGLLDCCSKEPPDQQKEWWKRYGTFTRENGMSELLAKPDEQNGDGTGVWDNYNASSNSMTLNSTFTSIAENVKAGGTASGGSVDATLDDLAKQFQGYSDKEVKPHLGWYCKDHEKDLAIKKNLGQCTYIGSYCQTKGLLGECIVKQHVSCCFNSSITKLIRDKLAKEGKFGFGTAKHPSCDGIPLTALMQENMTDFNTDEVEARMAAGGFTPDTASLSSMSGEEFDVAMFGSGNSLNDPNRKGLTGRTEDRLEGMSDNMSAGFEAIGNSLGTRSNTTNTDVPDPESPGAITFNPGLYIVENGRVASVTVNRNGGKGDVSVTLQSVGGTASVGVDYPAVNTTLSWRAGEIGEKIVMVPITDRARSSMSTVELRIVNPTNGGIINPLTDATIEIQPTKEDE</sequence>
<reference evidence="7 8" key="1">
    <citation type="submission" date="2022-06" db="EMBL/GenBank/DDBJ databases">
        <title>Dynamics of rice microbiomes reveals core vertical transmitted seed endophytes.</title>
        <authorList>
            <person name="Liao K."/>
            <person name="Zhang X."/>
        </authorList>
    </citation>
    <scope>NUCLEOTIDE SEQUENCE [LARGE SCALE GENOMIC DNA]</scope>
    <source>
        <strain evidence="7 8">YT10-10-1</strain>
    </source>
</reference>
<keyword evidence="8" id="KW-1185">Reference proteome</keyword>
<accession>A0ABT3DUY7</accession>
<organism evidence="7 8">
    <name type="scientific">Xanthomonas sacchari</name>
    <dbReference type="NCBI Taxonomy" id="56458"/>
    <lineage>
        <taxon>Bacteria</taxon>
        <taxon>Pseudomonadati</taxon>
        <taxon>Pseudomonadota</taxon>
        <taxon>Gammaproteobacteria</taxon>
        <taxon>Lysobacterales</taxon>
        <taxon>Lysobacteraceae</taxon>
        <taxon>Xanthomonas</taxon>
    </lineage>
</organism>
<comment type="caution">
    <text evidence="7">The sequence shown here is derived from an EMBL/GenBank/DDBJ whole genome shotgun (WGS) entry which is preliminary data.</text>
</comment>
<dbReference type="Pfam" id="PF06986">
    <property type="entry name" value="F_T4SS_TraN"/>
    <property type="match status" value="1"/>
</dbReference>
<evidence type="ECO:0000313" key="8">
    <source>
        <dbReference type="Proteomes" id="UP001320843"/>
    </source>
</evidence>